<comment type="caution">
    <text evidence="2">The sequence shown here is derived from an EMBL/GenBank/DDBJ whole genome shotgun (WGS) entry which is preliminary data.</text>
</comment>
<protein>
    <submittedName>
        <fullName evidence="2">Uncharacterized protein</fullName>
    </submittedName>
</protein>
<dbReference type="EMBL" id="JAGYPE010000003">
    <property type="protein sequence ID" value="MBS4183142.1"/>
    <property type="molecule type" value="Genomic_DNA"/>
</dbReference>
<evidence type="ECO:0000313" key="2">
    <source>
        <dbReference type="EMBL" id="MBS4183142.1"/>
    </source>
</evidence>
<sequence>MVVDPSGVHGTPRTDRHHGAMTSRSRVRAISAAVLAATGVLAVSGCSGGGDSSATPSATTSTVSQTCAELLPSTALDVYGAAFEQVRSFTPEAGTPAATIADRDGRVCRFREVDDHDVTITVAVAKLPEKSLTNLKDALFEQGTSVPTYRVEGYFDLTGGVGRADAFADPYWITASSTLFTEPGGAQPVIDAVRAVVAPDASPTATP</sequence>
<proteinExistence type="predicted"/>
<dbReference type="AlphaFoldDB" id="A0A942Y971"/>
<gene>
    <name evidence="2" type="ORF">KHB02_17255</name>
</gene>
<evidence type="ECO:0000256" key="1">
    <source>
        <dbReference type="SAM" id="MobiDB-lite"/>
    </source>
</evidence>
<name>A0A942Y971_9BACI</name>
<feature type="region of interest" description="Disordered" evidence="1">
    <location>
        <begin position="1"/>
        <end position="24"/>
    </location>
</feature>
<organism evidence="2">
    <name type="scientific">Neobacillus citreus</name>
    <dbReference type="NCBI Taxonomy" id="2833578"/>
    <lineage>
        <taxon>Bacteria</taxon>
        <taxon>Bacillati</taxon>
        <taxon>Bacillota</taxon>
        <taxon>Bacilli</taxon>
        <taxon>Bacillales</taxon>
        <taxon>Bacillaceae</taxon>
        <taxon>Neobacillus</taxon>
    </lineage>
</organism>
<reference evidence="2" key="1">
    <citation type="submission" date="2021-05" db="EMBL/GenBank/DDBJ databases">
        <title>Novel Bacillus species.</title>
        <authorList>
            <person name="Liu G."/>
        </authorList>
    </citation>
    <scope>NUCLEOTIDE SEQUENCE</scope>
    <source>
        <strain evidence="2">FJAT-50051</strain>
    </source>
</reference>
<accession>A0A942Y971</accession>